<feature type="region of interest" description="Disordered" evidence="1">
    <location>
        <begin position="162"/>
        <end position="283"/>
    </location>
</feature>
<sequence length="416" mass="44572">MARDHARLDLNIWDKDDFRALSREAKLLYIQLFSQRKLSYAGVLDLAVKRWNRPHADLDLTEIRAALSELDAARFVVIDQDTEELLVRSFIRSDELYKQPNMLRGALRVAFDIESPILRAALAAELRRLPAHVTGPAPAIAANELEAGAPELPPVVKAAMTVRPSGRPSPAGRPPHQDGASEPDSGGAITPGIDRPAPSSRGSANPSATPSLNPSAKDLGEGSRERETGEPSFVSRSEKVGLPARDAHGARATRIAAETPAAQEDSPGDSAGAAPPGSVRRRRRAEAERLVDFYGSSVPAPVRAQLVAQVIPLIREGIGSNVIGSGLAAWSGKALPPTFLPMLVGERMRAARIATDPKKRAWDAEMVDRFESLRSAAIAEDEQHGVGLLVRQAQPQHADADQLTAILDAALDQAIA</sequence>
<name>A0ABR9L1L1_9PSEU</name>
<keyword evidence="3" id="KW-1185">Reference proteome</keyword>
<organism evidence="2 3">
    <name type="scientific">Amycolatopsis roodepoortensis</name>
    <dbReference type="NCBI Taxonomy" id="700274"/>
    <lineage>
        <taxon>Bacteria</taxon>
        <taxon>Bacillati</taxon>
        <taxon>Actinomycetota</taxon>
        <taxon>Actinomycetes</taxon>
        <taxon>Pseudonocardiales</taxon>
        <taxon>Pseudonocardiaceae</taxon>
        <taxon>Amycolatopsis</taxon>
    </lineage>
</organism>
<protein>
    <recommendedName>
        <fullName evidence="4">DUF4373 domain-containing protein</fullName>
    </recommendedName>
</protein>
<proteinExistence type="predicted"/>
<evidence type="ECO:0000313" key="3">
    <source>
        <dbReference type="Proteomes" id="UP000656548"/>
    </source>
</evidence>
<dbReference type="Proteomes" id="UP000656548">
    <property type="component" value="Unassembled WGS sequence"/>
</dbReference>
<gene>
    <name evidence="2" type="ORF">H4W30_001534</name>
</gene>
<feature type="compositionally biased region" description="Polar residues" evidence="1">
    <location>
        <begin position="200"/>
        <end position="214"/>
    </location>
</feature>
<dbReference type="EMBL" id="JADBEJ010000001">
    <property type="protein sequence ID" value="MBE1574505.1"/>
    <property type="molecule type" value="Genomic_DNA"/>
</dbReference>
<dbReference type="RefSeq" id="WP_192742114.1">
    <property type="nucleotide sequence ID" value="NZ_JADBEJ010000001.1"/>
</dbReference>
<evidence type="ECO:0000256" key="1">
    <source>
        <dbReference type="SAM" id="MobiDB-lite"/>
    </source>
</evidence>
<accession>A0ABR9L1L1</accession>
<reference evidence="2 3" key="1">
    <citation type="submission" date="2020-10" db="EMBL/GenBank/DDBJ databases">
        <title>Sequencing the genomes of 1000 actinobacteria strains.</title>
        <authorList>
            <person name="Klenk H.-P."/>
        </authorList>
    </citation>
    <scope>NUCLEOTIDE SEQUENCE [LARGE SCALE GENOMIC DNA]</scope>
    <source>
        <strain evidence="2 3">DSM 46661</strain>
    </source>
</reference>
<feature type="compositionally biased region" description="Basic and acidic residues" evidence="1">
    <location>
        <begin position="218"/>
        <end position="229"/>
    </location>
</feature>
<evidence type="ECO:0000313" key="2">
    <source>
        <dbReference type="EMBL" id="MBE1574505.1"/>
    </source>
</evidence>
<comment type="caution">
    <text evidence="2">The sequence shown here is derived from an EMBL/GenBank/DDBJ whole genome shotgun (WGS) entry which is preliminary data.</text>
</comment>
<evidence type="ECO:0008006" key="4">
    <source>
        <dbReference type="Google" id="ProtNLM"/>
    </source>
</evidence>